<dbReference type="PROSITE" id="PS51257">
    <property type="entry name" value="PROKAR_LIPOPROTEIN"/>
    <property type="match status" value="1"/>
</dbReference>
<feature type="signal peptide" evidence="4">
    <location>
        <begin position="1"/>
        <end position="22"/>
    </location>
</feature>
<keyword evidence="2" id="KW-0813">Transport</keyword>
<evidence type="ECO:0000313" key="6">
    <source>
        <dbReference type="Proteomes" id="UP001199642"/>
    </source>
</evidence>
<dbReference type="PANTHER" id="PTHR30061">
    <property type="entry name" value="MALTOSE-BINDING PERIPLASMIC PROTEIN"/>
    <property type="match status" value="1"/>
</dbReference>
<dbReference type="PANTHER" id="PTHR30061:SF50">
    <property type="entry name" value="MALTOSE_MALTODEXTRIN-BINDING PERIPLASMIC PROTEIN"/>
    <property type="match status" value="1"/>
</dbReference>
<sequence>MARRTMIAAAALAGALAMTACSGGGAGAGGGDGETGDLRVWFMQDSVSEDAVAWLEEEFAKENPGSTLTVEMQPWEDIVSRLQTSLASKTETPDIVEIGNTKTVTFASVGALADLTDVYEDLGGDELIPSFVDAATVDDKRYALPLYAGSSVLFYRTDLFQAAGIEVPKTLDELVAATQRIQAANPEGVEGFKGIYFPVVDTHGLEGWLFSNDANYAEKDGDAWVSALDTPEAKKALTQMQTIWSTSALGALDGKDTAGSPWVPYNDGEVAMFSYRVFAQASISDELKDVTGVMALPPAEAGGDSHQFLGGSNVAVSANSSNQPLAKKALELIMSEDFMSQLAEDSGWVPGNTAYADAIPDGLVPASLQQQIAETSRLTPTAPAWAIVEGNNIPVDLFSAIAKGEDIDAVVKRSGAKIEETLNAD</sequence>
<dbReference type="EMBL" id="CP082781">
    <property type="protein sequence ID" value="UGS25486.1"/>
    <property type="molecule type" value="Genomic_DNA"/>
</dbReference>
<dbReference type="Proteomes" id="UP001199642">
    <property type="component" value="Chromosome"/>
</dbReference>
<evidence type="ECO:0000256" key="2">
    <source>
        <dbReference type="ARBA" id="ARBA00022448"/>
    </source>
</evidence>
<gene>
    <name evidence="5" type="ORF">K8F61_12445</name>
</gene>
<evidence type="ECO:0000256" key="4">
    <source>
        <dbReference type="SAM" id="SignalP"/>
    </source>
</evidence>
<keyword evidence="3 4" id="KW-0732">Signal</keyword>
<evidence type="ECO:0000256" key="1">
    <source>
        <dbReference type="ARBA" id="ARBA00008520"/>
    </source>
</evidence>
<organism evidence="5 6">
    <name type="scientific">Microbacterium resistens</name>
    <dbReference type="NCBI Taxonomy" id="156977"/>
    <lineage>
        <taxon>Bacteria</taxon>
        <taxon>Bacillati</taxon>
        <taxon>Actinomycetota</taxon>
        <taxon>Actinomycetes</taxon>
        <taxon>Micrococcales</taxon>
        <taxon>Microbacteriaceae</taxon>
        <taxon>Microbacterium</taxon>
    </lineage>
</organism>
<dbReference type="Pfam" id="PF13416">
    <property type="entry name" value="SBP_bac_8"/>
    <property type="match status" value="1"/>
</dbReference>
<comment type="similarity">
    <text evidence="1">Belongs to the bacterial solute-binding protein 1 family.</text>
</comment>
<dbReference type="InterPro" id="IPR006059">
    <property type="entry name" value="SBP"/>
</dbReference>
<reference evidence="5 6" key="1">
    <citation type="submission" date="2023-01" db="EMBL/GenBank/DDBJ databases">
        <title>Characterization of estradiol degrading bacteria Microbacterium sp. MZT7 and reveal degrading genes through genome analysis.</title>
        <authorList>
            <person name="Hao P."/>
            <person name="Gao Y."/>
        </authorList>
    </citation>
    <scope>NUCLEOTIDE SEQUENCE [LARGE SCALE GENOMIC DNA]</scope>
    <source>
        <strain evidence="5 6">MZT7</strain>
    </source>
</reference>
<name>A0ABY3RRH6_9MICO</name>
<protein>
    <submittedName>
        <fullName evidence="5">Extracellular solute-binding protein</fullName>
    </submittedName>
</protein>
<evidence type="ECO:0000256" key="3">
    <source>
        <dbReference type="ARBA" id="ARBA00022729"/>
    </source>
</evidence>
<evidence type="ECO:0000313" key="5">
    <source>
        <dbReference type="EMBL" id="UGS25486.1"/>
    </source>
</evidence>
<feature type="chain" id="PRO_5047154066" evidence="4">
    <location>
        <begin position="23"/>
        <end position="425"/>
    </location>
</feature>
<proteinExistence type="inferred from homology"/>
<accession>A0ABY3RRH6</accession>
<dbReference type="RefSeq" id="WP_219085000.1">
    <property type="nucleotide sequence ID" value="NZ_CP082781.1"/>
</dbReference>
<keyword evidence="6" id="KW-1185">Reference proteome</keyword>